<dbReference type="EMBL" id="CAJNOK010081757">
    <property type="protein sequence ID" value="CAF1683834.1"/>
    <property type="molecule type" value="Genomic_DNA"/>
</dbReference>
<accession>A0A8S2GBX3</accession>
<gene>
    <name evidence="1" type="ORF">OVA965_LOCUS46154</name>
    <name evidence="2" type="ORF">TMI583_LOCUS19753</name>
</gene>
<dbReference type="Proteomes" id="UP000682733">
    <property type="component" value="Unassembled WGS sequence"/>
</dbReference>
<dbReference type="PANTHER" id="PTHR37015">
    <property type="entry name" value="REVERSE TRANSCRIPTASE DOMAIN-CONTAINING PROTEIN"/>
    <property type="match status" value="1"/>
</dbReference>
<evidence type="ECO:0000313" key="3">
    <source>
        <dbReference type="Proteomes" id="UP000677228"/>
    </source>
</evidence>
<sequence>LDLNQWRDFLVHQLFHFNNEKEKEAFDKFKLGITDYGEKTLFERKVTPDDIREAIDELLRNDFFDDHRKRLINKLKMDASAVEEFTSSLNLMINEIGEWNWPLTGVRGVFRRKLAGRYRCFY</sequence>
<feature type="non-terminal residue" evidence="1">
    <location>
        <position position="1"/>
    </location>
</feature>
<protein>
    <submittedName>
        <fullName evidence="1">Uncharacterized protein</fullName>
    </submittedName>
</protein>
<name>A0A8S2GBX3_9BILA</name>
<comment type="caution">
    <text evidence="1">The sequence shown here is derived from an EMBL/GenBank/DDBJ whole genome shotgun (WGS) entry which is preliminary data.</text>
</comment>
<reference evidence="1" key="1">
    <citation type="submission" date="2021-02" db="EMBL/GenBank/DDBJ databases">
        <authorList>
            <person name="Nowell W R."/>
        </authorList>
    </citation>
    <scope>NUCLEOTIDE SEQUENCE</scope>
</reference>
<proteinExistence type="predicted"/>
<evidence type="ECO:0000313" key="2">
    <source>
        <dbReference type="EMBL" id="CAF3874080.1"/>
    </source>
</evidence>
<dbReference type="Proteomes" id="UP000677228">
    <property type="component" value="Unassembled WGS sequence"/>
</dbReference>
<dbReference type="EMBL" id="CAJOBA010012205">
    <property type="protein sequence ID" value="CAF3874080.1"/>
    <property type="molecule type" value="Genomic_DNA"/>
</dbReference>
<dbReference type="AlphaFoldDB" id="A0A8S2GBX3"/>
<evidence type="ECO:0000313" key="1">
    <source>
        <dbReference type="EMBL" id="CAF1683834.1"/>
    </source>
</evidence>
<organism evidence="1 3">
    <name type="scientific">Didymodactylos carnosus</name>
    <dbReference type="NCBI Taxonomy" id="1234261"/>
    <lineage>
        <taxon>Eukaryota</taxon>
        <taxon>Metazoa</taxon>
        <taxon>Spiralia</taxon>
        <taxon>Gnathifera</taxon>
        <taxon>Rotifera</taxon>
        <taxon>Eurotatoria</taxon>
        <taxon>Bdelloidea</taxon>
        <taxon>Philodinida</taxon>
        <taxon>Philodinidae</taxon>
        <taxon>Didymodactylos</taxon>
    </lineage>
</organism>
<feature type="non-terminal residue" evidence="1">
    <location>
        <position position="122"/>
    </location>
</feature>
<dbReference type="PANTHER" id="PTHR37015:SF2">
    <property type="entry name" value="REVERSE TRANSCRIPTASE DOMAIN-CONTAINING PROTEIN"/>
    <property type="match status" value="1"/>
</dbReference>